<dbReference type="GO" id="GO:0055038">
    <property type="term" value="C:recycling endosome membrane"/>
    <property type="evidence" value="ECO:0007669"/>
    <property type="project" value="TreeGrafter"/>
</dbReference>
<feature type="transmembrane region" description="Helical" evidence="5">
    <location>
        <begin position="57"/>
        <end position="78"/>
    </location>
</feature>
<comment type="subcellular location">
    <subcellularLocation>
        <location evidence="1">Membrane</location>
        <topology evidence="1">Multi-pass membrane protein</topology>
    </subcellularLocation>
</comment>
<proteinExistence type="predicted"/>
<keyword evidence="3 5" id="KW-1133">Transmembrane helix</keyword>
<evidence type="ECO:0000313" key="7">
    <source>
        <dbReference type="Proteomes" id="UP000009168"/>
    </source>
</evidence>
<evidence type="ECO:0000256" key="5">
    <source>
        <dbReference type="SAM" id="Phobius"/>
    </source>
</evidence>
<evidence type="ECO:0000256" key="3">
    <source>
        <dbReference type="ARBA" id="ARBA00022989"/>
    </source>
</evidence>
<dbReference type="HOGENOM" id="CLU_117423_0_0_1"/>
<accession>I7LW66</accession>
<keyword evidence="4 5" id="KW-0472">Membrane</keyword>
<reference evidence="7" key="1">
    <citation type="journal article" date="2006" name="PLoS Biol.">
        <title>Macronuclear genome sequence of the ciliate Tetrahymena thermophila, a model eukaryote.</title>
        <authorList>
            <person name="Eisen J.A."/>
            <person name="Coyne R.S."/>
            <person name="Wu M."/>
            <person name="Wu D."/>
            <person name="Thiagarajan M."/>
            <person name="Wortman J.R."/>
            <person name="Badger J.H."/>
            <person name="Ren Q."/>
            <person name="Amedeo P."/>
            <person name="Jones K.M."/>
            <person name="Tallon L.J."/>
            <person name="Delcher A.L."/>
            <person name="Salzberg S.L."/>
            <person name="Silva J.C."/>
            <person name="Haas B.J."/>
            <person name="Majoros W.H."/>
            <person name="Farzad M."/>
            <person name="Carlton J.M."/>
            <person name="Smith R.K. Jr."/>
            <person name="Garg J."/>
            <person name="Pearlman R.E."/>
            <person name="Karrer K.M."/>
            <person name="Sun L."/>
            <person name="Manning G."/>
            <person name="Elde N.C."/>
            <person name="Turkewitz A.P."/>
            <person name="Asai D.J."/>
            <person name="Wilkes D.E."/>
            <person name="Wang Y."/>
            <person name="Cai H."/>
            <person name="Collins K."/>
            <person name="Stewart B.A."/>
            <person name="Lee S.R."/>
            <person name="Wilamowska K."/>
            <person name="Weinberg Z."/>
            <person name="Ruzzo W.L."/>
            <person name="Wloga D."/>
            <person name="Gaertig J."/>
            <person name="Frankel J."/>
            <person name="Tsao C.-C."/>
            <person name="Gorovsky M.A."/>
            <person name="Keeling P.J."/>
            <person name="Waller R.F."/>
            <person name="Patron N.J."/>
            <person name="Cherry J.M."/>
            <person name="Stover N.A."/>
            <person name="Krieger C.J."/>
            <person name="del Toro C."/>
            <person name="Ryder H.F."/>
            <person name="Williamson S.C."/>
            <person name="Barbeau R.A."/>
            <person name="Hamilton E.P."/>
            <person name="Orias E."/>
        </authorList>
    </citation>
    <scope>NUCLEOTIDE SEQUENCE [LARGE SCALE GENOMIC DNA]</scope>
    <source>
        <strain evidence="7">SB210</strain>
    </source>
</reference>
<protein>
    <submittedName>
        <fullName evidence="6">SCAMP family protein</fullName>
    </submittedName>
</protein>
<dbReference type="OrthoDB" id="565522at2759"/>
<dbReference type="GO" id="GO:0015031">
    <property type="term" value="P:protein transport"/>
    <property type="evidence" value="ECO:0007669"/>
    <property type="project" value="InterPro"/>
</dbReference>
<dbReference type="Pfam" id="PF04144">
    <property type="entry name" value="SCAMP"/>
    <property type="match status" value="1"/>
</dbReference>
<dbReference type="GeneID" id="7836116"/>
<dbReference type="KEGG" id="tet:TTHERM_00316070"/>
<feature type="transmembrane region" description="Helical" evidence="5">
    <location>
        <begin position="84"/>
        <end position="104"/>
    </location>
</feature>
<dbReference type="PANTHER" id="PTHR10687">
    <property type="entry name" value="SECRETORY CARRIER-ASSOCIATED MEMBRANE PROTEIN SCAMP"/>
    <property type="match status" value="1"/>
</dbReference>
<evidence type="ECO:0000256" key="1">
    <source>
        <dbReference type="ARBA" id="ARBA00004141"/>
    </source>
</evidence>
<dbReference type="EMBL" id="GG662605">
    <property type="protein sequence ID" value="EAS01054.1"/>
    <property type="molecule type" value="Genomic_DNA"/>
</dbReference>
<name>I7LW66_TETTS</name>
<dbReference type="OMA" id="EDYNYPP"/>
<dbReference type="InterPro" id="IPR007273">
    <property type="entry name" value="SCAMP"/>
</dbReference>
<dbReference type="RefSeq" id="XP_001021299.1">
    <property type="nucleotide sequence ID" value="XM_001021299.1"/>
</dbReference>
<feature type="transmembrane region" description="Helical" evidence="5">
    <location>
        <begin position="158"/>
        <end position="182"/>
    </location>
</feature>
<dbReference type="Proteomes" id="UP000009168">
    <property type="component" value="Unassembled WGS sequence"/>
</dbReference>
<dbReference type="PANTHER" id="PTHR10687:SF2">
    <property type="entry name" value="SECRETORY CARRIER-ASSOCIATED MEMBRANE PROTEIN"/>
    <property type="match status" value="1"/>
</dbReference>
<evidence type="ECO:0000256" key="4">
    <source>
        <dbReference type="ARBA" id="ARBA00023136"/>
    </source>
</evidence>
<gene>
    <name evidence="6" type="ORF">TTHERM_00316070</name>
</gene>
<dbReference type="GO" id="GO:0032588">
    <property type="term" value="C:trans-Golgi network membrane"/>
    <property type="evidence" value="ECO:0007669"/>
    <property type="project" value="TreeGrafter"/>
</dbReference>
<organism evidence="6 7">
    <name type="scientific">Tetrahymena thermophila (strain SB210)</name>
    <dbReference type="NCBI Taxonomy" id="312017"/>
    <lineage>
        <taxon>Eukaryota</taxon>
        <taxon>Sar</taxon>
        <taxon>Alveolata</taxon>
        <taxon>Ciliophora</taxon>
        <taxon>Intramacronucleata</taxon>
        <taxon>Oligohymenophorea</taxon>
        <taxon>Hymenostomatida</taxon>
        <taxon>Tetrahymenina</taxon>
        <taxon>Tetrahymenidae</taxon>
        <taxon>Tetrahymena</taxon>
    </lineage>
</organism>
<sequence>MAESKNSPQLSKESIKQLQIDWEDFNYPPYLNLFHYNMNEIKDEQERKVVKYISASFYLSLFSLAINFTNAIACTIGGDDTGRIIIYSFFHFTIFSPISLYVFYHGYKSITSDKSQIQNYLWEQLFCAICYFIFSIVKGGAFDGFIKASYLFNINLRFQAILSLAESISYLCNSIYSLYIIYQVKKLQNQQAINQEKFQSNNELQV</sequence>
<dbReference type="InParanoid" id="I7LW66"/>
<evidence type="ECO:0000313" key="6">
    <source>
        <dbReference type="EMBL" id="EAS01054.1"/>
    </source>
</evidence>
<keyword evidence="7" id="KW-1185">Reference proteome</keyword>
<evidence type="ECO:0000256" key="2">
    <source>
        <dbReference type="ARBA" id="ARBA00022692"/>
    </source>
</evidence>
<dbReference type="AlphaFoldDB" id="I7LW66"/>
<keyword evidence="2 5" id="KW-0812">Transmembrane</keyword>
<feature type="transmembrane region" description="Helical" evidence="5">
    <location>
        <begin position="125"/>
        <end position="146"/>
    </location>
</feature>